<sequence>MLFALEKKRHIQTSLLSIDLRSQNGEIVRIESNDLNGLSATISSMKALNYVKMGCEAYLAYVIDTKVTEKEVEYVPVVCEFQDVLLEELPGLPPI</sequence>
<reference evidence="2" key="1">
    <citation type="journal article" date="2019" name="Plant Biotechnol. J.">
        <title>Genome sequencing of the Australian wild diploid species Gossypium australe highlights disease resistance and delayed gland morphogenesis.</title>
        <authorList>
            <person name="Cai Y."/>
            <person name="Cai X."/>
            <person name="Wang Q."/>
            <person name="Wang P."/>
            <person name="Zhang Y."/>
            <person name="Cai C."/>
            <person name="Xu Y."/>
            <person name="Wang K."/>
            <person name="Zhou Z."/>
            <person name="Wang C."/>
            <person name="Geng S."/>
            <person name="Li B."/>
            <person name="Dong Q."/>
            <person name="Hou Y."/>
            <person name="Wang H."/>
            <person name="Ai P."/>
            <person name="Liu Z."/>
            <person name="Yi F."/>
            <person name="Sun M."/>
            <person name="An G."/>
            <person name="Cheng J."/>
            <person name="Zhang Y."/>
            <person name="Shi Q."/>
            <person name="Xie Y."/>
            <person name="Shi X."/>
            <person name="Chang Y."/>
            <person name="Huang F."/>
            <person name="Chen Y."/>
            <person name="Hong S."/>
            <person name="Mi L."/>
            <person name="Sun Q."/>
            <person name="Zhang L."/>
            <person name="Zhou B."/>
            <person name="Peng R."/>
            <person name="Zhang X."/>
            <person name="Liu F."/>
        </authorList>
    </citation>
    <scope>NUCLEOTIDE SEQUENCE [LARGE SCALE GENOMIC DNA]</scope>
    <source>
        <strain evidence="2">cv. PA1801</strain>
    </source>
</reference>
<dbReference type="OrthoDB" id="1002399at2759"/>
<dbReference type="EMBL" id="SMMG02000007">
    <property type="protein sequence ID" value="KAA3466064.1"/>
    <property type="molecule type" value="Genomic_DNA"/>
</dbReference>
<name>A0A5B6VAH8_9ROSI</name>
<protein>
    <submittedName>
        <fullName evidence="1">Vacuolar protein sorting-associated protein 35B-like</fullName>
    </submittedName>
</protein>
<organism evidence="1 2">
    <name type="scientific">Gossypium australe</name>
    <dbReference type="NCBI Taxonomy" id="47621"/>
    <lineage>
        <taxon>Eukaryota</taxon>
        <taxon>Viridiplantae</taxon>
        <taxon>Streptophyta</taxon>
        <taxon>Embryophyta</taxon>
        <taxon>Tracheophyta</taxon>
        <taxon>Spermatophyta</taxon>
        <taxon>Magnoliopsida</taxon>
        <taxon>eudicotyledons</taxon>
        <taxon>Gunneridae</taxon>
        <taxon>Pentapetalae</taxon>
        <taxon>rosids</taxon>
        <taxon>malvids</taxon>
        <taxon>Malvales</taxon>
        <taxon>Malvaceae</taxon>
        <taxon>Malvoideae</taxon>
        <taxon>Gossypium</taxon>
    </lineage>
</organism>
<dbReference type="Proteomes" id="UP000325315">
    <property type="component" value="Unassembled WGS sequence"/>
</dbReference>
<dbReference type="AlphaFoldDB" id="A0A5B6VAH8"/>
<evidence type="ECO:0000313" key="1">
    <source>
        <dbReference type="EMBL" id="KAA3466064.1"/>
    </source>
</evidence>
<evidence type="ECO:0000313" key="2">
    <source>
        <dbReference type="Proteomes" id="UP000325315"/>
    </source>
</evidence>
<gene>
    <name evidence="1" type="ORF">EPI10_001185</name>
</gene>
<keyword evidence="2" id="KW-1185">Reference proteome</keyword>
<proteinExistence type="predicted"/>
<accession>A0A5B6VAH8</accession>
<comment type="caution">
    <text evidence="1">The sequence shown here is derived from an EMBL/GenBank/DDBJ whole genome shotgun (WGS) entry which is preliminary data.</text>
</comment>